<dbReference type="EMBL" id="JAPQFJ010000014">
    <property type="protein sequence ID" value="MCY6959587.1"/>
    <property type="molecule type" value="Genomic_DNA"/>
</dbReference>
<evidence type="ECO:0000313" key="2">
    <source>
        <dbReference type="EMBL" id="MCY6959587.1"/>
    </source>
</evidence>
<proteinExistence type="predicted"/>
<dbReference type="GO" id="GO:0008168">
    <property type="term" value="F:methyltransferase activity"/>
    <property type="evidence" value="ECO:0007669"/>
    <property type="project" value="UniProtKB-KW"/>
</dbReference>
<evidence type="ECO:0000259" key="1">
    <source>
        <dbReference type="Pfam" id="PF08241"/>
    </source>
</evidence>
<evidence type="ECO:0000313" key="3">
    <source>
        <dbReference type="Proteomes" id="UP001144612"/>
    </source>
</evidence>
<dbReference type="SUPFAM" id="SSF158997">
    <property type="entry name" value="Trm112p-like"/>
    <property type="match status" value="1"/>
</dbReference>
<comment type="caution">
    <text evidence="2">The sequence shown here is derived from an EMBL/GenBank/DDBJ whole genome shotgun (WGS) entry which is preliminary data.</text>
</comment>
<dbReference type="SUPFAM" id="SSF53335">
    <property type="entry name" value="S-adenosyl-L-methionine-dependent methyltransferases"/>
    <property type="match status" value="1"/>
</dbReference>
<dbReference type="Gene3D" id="3.40.50.150">
    <property type="entry name" value="Vaccinia Virus protein VP39"/>
    <property type="match status" value="1"/>
</dbReference>
<keyword evidence="3" id="KW-1185">Reference proteome</keyword>
<dbReference type="GO" id="GO:0032259">
    <property type="term" value="P:methylation"/>
    <property type="evidence" value="ECO:0007669"/>
    <property type="project" value="UniProtKB-KW"/>
</dbReference>
<sequence>MDKLKILNRIKELYLKDTNIIKYLKIMENNDYNSIEDIMISYDLQAGTYSDYYKKNPILKNKYCNYLADIINKLEEVNSLLEVGIGEATTLGPLMLALNKRPKNCYGFDVSWSRIKYAKRFLNELNLNEVELFTGDLFCAPFKDNSIDIVYTSHSVEPNGGKEREALEELYRITNKYLILLEPDYELADEKSQKRMIEHGYVTKLYSTAIELGYKVIEHRLFDICANQLNPTGLIIIEKESKQQVENPICCPITKTNMIRKNNAYYSPESLLAYPIIDDIPCLLSQNAIIATKFL</sequence>
<protein>
    <submittedName>
        <fullName evidence="2">Methyltransferase domain-containing protein</fullName>
    </submittedName>
</protein>
<dbReference type="InterPro" id="IPR029063">
    <property type="entry name" value="SAM-dependent_MTases_sf"/>
</dbReference>
<dbReference type="Proteomes" id="UP001144612">
    <property type="component" value="Unassembled WGS sequence"/>
</dbReference>
<dbReference type="InterPro" id="IPR013216">
    <property type="entry name" value="Methyltransf_11"/>
</dbReference>
<keyword evidence="2" id="KW-0489">Methyltransferase</keyword>
<dbReference type="Pfam" id="PF08241">
    <property type="entry name" value="Methyltransf_11"/>
    <property type="match status" value="1"/>
</dbReference>
<dbReference type="RefSeq" id="WP_268062018.1">
    <property type="nucleotide sequence ID" value="NZ_JAPQFJ010000014.1"/>
</dbReference>
<organism evidence="2 3">
    <name type="scientific">Clostridium brassicae</name>
    <dbReference type="NCBI Taxonomy" id="2999072"/>
    <lineage>
        <taxon>Bacteria</taxon>
        <taxon>Bacillati</taxon>
        <taxon>Bacillota</taxon>
        <taxon>Clostridia</taxon>
        <taxon>Eubacteriales</taxon>
        <taxon>Clostridiaceae</taxon>
        <taxon>Clostridium</taxon>
    </lineage>
</organism>
<accession>A0ABT4DBB4</accession>
<dbReference type="CDD" id="cd02440">
    <property type="entry name" value="AdoMet_MTases"/>
    <property type="match status" value="1"/>
</dbReference>
<reference evidence="2" key="1">
    <citation type="submission" date="2022-12" db="EMBL/GenBank/DDBJ databases">
        <title>Clostridium sp. nov., isolated from industrial wastewater.</title>
        <authorList>
            <person name="Jiayan W."/>
        </authorList>
    </citation>
    <scope>NUCLEOTIDE SEQUENCE</scope>
    <source>
        <strain evidence="2">ZC22-4</strain>
    </source>
</reference>
<keyword evidence="2" id="KW-0808">Transferase</keyword>
<name>A0ABT4DBB4_9CLOT</name>
<feature type="domain" description="Methyltransferase type 11" evidence="1">
    <location>
        <begin position="81"/>
        <end position="174"/>
    </location>
</feature>
<gene>
    <name evidence="2" type="ORF">OW729_13285</name>
</gene>
<dbReference type="Gene3D" id="2.20.25.10">
    <property type="match status" value="1"/>
</dbReference>